<evidence type="ECO:0000313" key="14">
    <source>
        <dbReference type="EMBL" id="ROR47310.1"/>
    </source>
</evidence>
<accession>A0AAX1WUD6</accession>
<evidence type="ECO:0000256" key="1">
    <source>
        <dbReference type="ARBA" id="ARBA00001946"/>
    </source>
</evidence>
<evidence type="ECO:0000256" key="5">
    <source>
        <dbReference type="ARBA" id="ARBA00022694"/>
    </source>
</evidence>
<dbReference type="AlphaFoldDB" id="A0AAX1WUD6"/>
<dbReference type="InterPro" id="IPR018022">
    <property type="entry name" value="IPT"/>
</dbReference>
<keyword evidence="8 10" id="KW-0460">Magnesium</keyword>
<sequence>MPADHIPALALAGPTASGKTAAAFAIADALAPRLPVEIISVDSALVYRGMDIGTAKPTPAEQARVPHHLIDIRDPLQAYSAAEFVQDATRLIGEIRARGALPLLVGGTMLYFKALFDGIDDMPPADAAVRARLEAQAAAEGWPAMHARLAQVDPQTAARLAPGDSQRIQRALEVWHVSGRPLSSFHTTKTVAASGRPMSAASLFSLEPHDRAWLHGRIAERFHAMLAAGFLDEVLRLRARGDLHADLPSMRCVGYRQAWESLDGLYPMSSLPERGIAATRQLAKRQITWLRSMPERHSIACDAPDATAQLVQAVRARVWGSGA</sequence>
<evidence type="ECO:0000256" key="8">
    <source>
        <dbReference type="ARBA" id="ARBA00022842"/>
    </source>
</evidence>
<evidence type="ECO:0000256" key="9">
    <source>
        <dbReference type="ARBA" id="ARBA00049563"/>
    </source>
</evidence>
<dbReference type="GO" id="GO:0005524">
    <property type="term" value="F:ATP binding"/>
    <property type="evidence" value="ECO:0007669"/>
    <property type="project" value="UniProtKB-UniRule"/>
</dbReference>
<comment type="function">
    <text evidence="2 10 12">Catalyzes the transfer of a dimethylallyl group onto the adenine at position 37 in tRNAs that read codons beginning with uridine, leading to the formation of N6-(dimethylallyl)adenosine (i(6)A).</text>
</comment>
<feature type="site" description="Interaction with substrate tRNA" evidence="10">
    <location>
        <position position="130"/>
    </location>
</feature>
<keyword evidence="15" id="KW-1185">Reference proteome</keyword>
<evidence type="ECO:0000256" key="12">
    <source>
        <dbReference type="RuleBase" id="RU003784"/>
    </source>
</evidence>
<evidence type="ECO:0000313" key="15">
    <source>
        <dbReference type="Proteomes" id="UP000271868"/>
    </source>
</evidence>
<evidence type="ECO:0000256" key="10">
    <source>
        <dbReference type="HAMAP-Rule" id="MF_00185"/>
    </source>
</evidence>
<protein>
    <recommendedName>
        <fullName evidence="10">tRNA dimethylallyltransferase</fullName>
        <ecNumber evidence="10">2.5.1.75</ecNumber>
    </recommendedName>
    <alternativeName>
        <fullName evidence="10">Dimethylallyl diphosphate:tRNA dimethylallyltransferase</fullName>
        <shortName evidence="10">DMAPP:tRNA dimethylallyltransferase</shortName>
        <shortName evidence="10">DMATase</shortName>
    </alternativeName>
    <alternativeName>
        <fullName evidence="10">Isopentenyl-diphosphate:tRNA isopentenyltransferase</fullName>
        <shortName evidence="10">IPP transferase</shortName>
        <shortName evidence="10">IPPT</shortName>
        <shortName evidence="10">IPTase</shortName>
    </alternativeName>
</protein>
<comment type="similarity">
    <text evidence="3 10 13">Belongs to the IPP transferase family.</text>
</comment>
<dbReference type="InterPro" id="IPR027417">
    <property type="entry name" value="P-loop_NTPase"/>
</dbReference>
<dbReference type="Gene3D" id="3.40.50.300">
    <property type="entry name" value="P-loop containing nucleotide triphosphate hydrolases"/>
    <property type="match status" value="1"/>
</dbReference>
<dbReference type="SUPFAM" id="SSF52540">
    <property type="entry name" value="P-loop containing nucleoside triphosphate hydrolases"/>
    <property type="match status" value="1"/>
</dbReference>
<keyword evidence="6 10" id="KW-0547">Nucleotide-binding</keyword>
<proteinExistence type="inferred from homology"/>
<dbReference type="PANTHER" id="PTHR11088:SF60">
    <property type="entry name" value="TRNA DIMETHYLALLYLTRANSFERASE"/>
    <property type="match status" value="1"/>
</dbReference>
<feature type="binding site" evidence="10">
    <location>
        <begin position="15"/>
        <end position="20"/>
    </location>
    <ligand>
        <name>substrate</name>
    </ligand>
</feature>
<feature type="binding site" evidence="10">
    <location>
        <begin position="13"/>
        <end position="20"/>
    </location>
    <ligand>
        <name>ATP</name>
        <dbReference type="ChEBI" id="CHEBI:30616"/>
    </ligand>
</feature>
<evidence type="ECO:0000256" key="11">
    <source>
        <dbReference type="RuleBase" id="RU003783"/>
    </source>
</evidence>
<feature type="region of interest" description="Interaction with substrate tRNA" evidence="10">
    <location>
        <begin position="284"/>
        <end position="291"/>
    </location>
</feature>
<comment type="cofactor">
    <cofactor evidence="1 10">
        <name>Mg(2+)</name>
        <dbReference type="ChEBI" id="CHEBI:18420"/>
    </cofactor>
</comment>
<feature type="region of interest" description="Interaction with substrate tRNA" evidence="10">
    <location>
        <begin position="251"/>
        <end position="256"/>
    </location>
</feature>
<evidence type="ECO:0000256" key="13">
    <source>
        <dbReference type="RuleBase" id="RU003785"/>
    </source>
</evidence>
<keyword evidence="4 10" id="KW-0808">Transferase</keyword>
<feature type="region of interest" description="Interaction with substrate tRNA" evidence="10">
    <location>
        <begin position="166"/>
        <end position="170"/>
    </location>
</feature>
<comment type="catalytic activity">
    <reaction evidence="9 10 11">
        <text>adenosine(37) in tRNA + dimethylallyl diphosphate = N(6)-dimethylallyladenosine(37) in tRNA + diphosphate</text>
        <dbReference type="Rhea" id="RHEA:26482"/>
        <dbReference type="Rhea" id="RHEA-COMP:10162"/>
        <dbReference type="Rhea" id="RHEA-COMP:10375"/>
        <dbReference type="ChEBI" id="CHEBI:33019"/>
        <dbReference type="ChEBI" id="CHEBI:57623"/>
        <dbReference type="ChEBI" id="CHEBI:74411"/>
        <dbReference type="ChEBI" id="CHEBI:74415"/>
        <dbReference type="EC" id="2.5.1.75"/>
    </reaction>
</comment>
<dbReference type="FunFam" id="1.10.20.140:FF:000001">
    <property type="entry name" value="tRNA dimethylallyltransferase"/>
    <property type="match status" value="1"/>
</dbReference>
<dbReference type="Pfam" id="PF01715">
    <property type="entry name" value="IPPT"/>
    <property type="match status" value="1"/>
</dbReference>
<evidence type="ECO:0000256" key="3">
    <source>
        <dbReference type="ARBA" id="ARBA00005842"/>
    </source>
</evidence>
<comment type="subunit">
    <text evidence="10">Monomer.</text>
</comment>
<evidence type="ECO:0000256" key="4">
    <source>
        <dbReference type="ARBA" id="ARBA00022679"/>
    </source>
</evidence>
<feature type="region of interest" description="Interaction with substrate tRNA" evidence="10">
    <location>
        <begin position="42"/>
        <end position="45"/>
    </location>
</feature>
<comment type="caution">
    <text evidence="14">The sequence shown here is derived from an EMBL/GenBank/DDBJ whole genome shotgun (WGS) entry which is preliminary data.</text>
</comment>
<gene>
    <name evidence="10" type="primary">miaA</name>
    <name evidence="14" type="ORF">EDC60_2038</name>
</gene>
<dbReference type="RefSeq" id="WP_123675983.1">
    <property type="nucleotide sequence ID" value="NZ_RJVL01000004.1"/>
</dbReference>
<keyword evidence="7 10" id="KW-0067">ATP-binding</keyword>
<evidence type="ECO:0000256" key="2">
    <source>
        <dbReference type="ARBA" id="ARBA00003213"/>
    </source>
</evidence>
<name>A0AAX1WUD6_9BURK</name>
<dbReference type="Gene3D" id="1.10.20.140">
    <property type="match status" value="1"/>
</dbReference>
<dbReference type="NCBIfam" id="TIGR00174">
    <property type="entry name" value="miaA"/>
    <property type="match status" value="1"/>
</dbReference>
<keyword evidence="5 10" id="KW-0819">tRNA processing</keyword>
<dbReference type="HAMAP" id="MF_00185">
    <property type="entry name" value="IPP_trans"/>
    <property type="match status" value="1"/>
</dbReference>
<dbReference type="Proteomes" id="UP000271868">
    <property type="component" value="Unassembled WGS sequence"/>
</dbReference>
<dbReference type="EC" id="2.5.1.75" evidence="10"/>
<dbReference type="GO" id="GO:0052381">
    <property type="term" value="F:tRNA dimethylallyltransferase activity"/>
    <property type="evidence" value="ECO:0007669"/>
    <property type="project" value="UniProtKB-UniRule"/>
</dbReference>
<evidence type="ECO:0000256" key="7">
    <source>
        <dbReference type="ARBA" id="ARBA00022840"/>
    </source>
</evidence>
<dbReference type="GO" id="GO:0006400">
    <property type="term" value="P:tRNA modification"/>
    <property type="evidence" value="ECO:0007669"/>
    <property type="project" value="TreeGrafter"/>
</dbReference>
<organism evidence="14 15">
    <name type="scientific">Diaphorobacter nitroreducens</name>
    <dbReference type="NCBI Taxonomy" id="164759"/>
    <lineage>
        <taxon>Bacteria</taxon>
        <taxon>Pseudomonadati</taxon>
        <taxon>Pseudomonadota</taxon>
        <taxon>Betaproteobacteria</taxon>
        <taxon>Burkholderiales</taxon>
        <taxon>Comamonadaceae</taxon>
        <taxon>Diaphorobacter</taxon>
    </lineage>
</organism>
<dbReference type="PANTHER" id="PTHR11088">
    <property type="entry name" value="TRNA DIMETHYLALLYLTRANSFERASE"/>
    <property type="match status" value="1"/>
</dbReference>
<reference evidence="14 15" key="1">
    <citation type="submission" date="2018-11" db="EMBL/GenBank/DDBJ databases">
        <title>Genomic Encyclopedia of Type Strains, Phase IV (KMG-IV): sequencing the most valuable type-strain genomes for metagenomic binning, comparative biology and taxonomic classification.</title>
        <authorList>
            <person name="Goeker M."/>
        </authorList>
    </citation>
    <scope>NUCLEOTIDE SEQUENCE [LARGE SCALE GENOMIC DNA]</scope>
    <source>
        <strain evidence="14 15">DSM 15985</strain>
    </source>
</reference>
<dbReference type="InterPro" id="IPR039657">
    <property type="entry name" value="Dimethylallyltransferase"/>
</dbReference>
<evidence type="ECO:0000256" key="6">
    <source>
        <dbReference type="ARBA" id="ARBA00022741"/>
    </source>
</evidence>
<dbReference type="EMBL" id="RJVL01000004">
    <property type="protein sequence ID" value="ROR47310.1"/>
    <property type="molecule type" value="Genomic_DNA"/>
</dbReference>
<feature type="site" description="Interaction with substrate tRNA" evidence="10">
    <location>
        <position position="108"/>
    </location>
</feature>